<dbReference type="Gene3D" id="3.40.50.300">
    <property type="entry name" value="P-loop containing nucleotide triphosphate hydrolases"/>
    <property type="match status" value="1"/>
</dbReference>
<dbReference type="InterPro" id="IPR059179">
    <property type="entry name" value="MLKL-like_MCAfunc"/>
</dbReference>
<dbReference type="OrthoDB" id="3038309at2759"/>
<dbReference type="InParanoid" id="A0A0C3ATK6"/>
<organism evidence="5 6">
    <name type="scientific">Piloderma croceum (strain F 1598)</name>
    <dbReference type="NCBI Taxonomy" id="765440"/>
    <lineage>
        <taxon>Eukaryota</taxon>
        <taxon>Fungi</taxon>
        <taxon>Dikarya</taxon>
        <taxon>Basidiomycota</taxon>
        <taxon>Agaricomycotina</taxon>
        <taxon>Agaricomycetes</taxon>
        <taxon>Agaricomycetidae</taxon>
        <taxon>Atheliales</taxon>
        <taxon>Atheliaceae</taxon>
        <taxon>Piloderma</taxon>
    </lineage>
</organism>
<evidence type="ECO:0000256" key="1">
    <source>
        <dbReference type="ARBA" id="ARBA00022737"/>
    </source>
</evidence>
<feature type="domain" description="Nephrocystin 3-like N-terminal" evidence="4">
    <location>
        <begin position="208"/>
        <end position="362"/>
    </location>
</feature>
<keyword evidence="2" id="KW-0175">Coiled coil</keyword>
<dbReference type="CDD" id="cd21037">
    <property type="entry name" value="MLKL_NTD"/>
    <property type="match status" value="1"/>
</dbReference>
<dbReference type="STRING" id="765440.A0A0C3ATK6"/>
<dbReference type="InterPro" id="IPR026000">
    <property type="entry name" value="Apc5_dom"/>
</dbReference>
<accession>A0A0C3ATK6</accession>
<feature type="coiled-coil region" evidence="2">
    <location>
        <begin position="80"/>
        <end position="107"/>
    </location>
</feature>
<dbReference type="PANTHER" id="PTHR19959">
    <property type="entry name" value="KINESIN LIGHT CHAIN"/>
    <property type="match status" value="1"/>
</dbReference>
<sequence>MRVKPILREGGEAALALLRLTYAAADVFPPLKSAAGGALHIVDMVTKFNSNKQDWVKFGHHVQDSLACVIRYIPDIDEPRDDLKRNLNNLQLALDQILNEIKVLQGRSLAKRVLFFAKDPERIVDMRKVFDDAIGLFNLGSMITTSLDVAKILKGMDMEQQLKSVTNKLGDRIAYRIDLTALPYAEGASWNPSRGCLNPTRRALLDDIWHWINTADATKTAEILWLTSVAGAGKSAVAHTVAKHCYDHGLLASSFFFDRETAGRNGPQKLFSTIARDLANLSVELGEQVSLAIERDQSITTAAPSRQFKKLILDLSRWYPTRRPVVIVIDALDEGYDIDLLQILQYEVPKLPGCFRIFITSRTDKAIVVSLSKQAHVQSRVIDIHEQTNLEDIAVYVEYKLGEVAKWGEMGNDWPGESLSNSLTTRAEGLFIWVATVCDYLCHVIDPTEQLASLVSNHSPTGRPAEAKMDELYLTILKTCNWDDEAFVKGYHMLVGAIMAAKTPLSASALQSLHHASLFLPVSKVLRSLSPLFAGLMDHTQPVRILHLSFREFLTVRAQTSPDCEKFYLDEVEHSQRLAFLCLVVLNQDLKPGMSRTGYIDGAVSELREIPVGHISEELWYACQFWIDHIISVETPVMDLIDMLRNFLTTQVVLWMEIMTSKGRFRKLLEVRKWLQRTLPRDHDLINTAFSQDIARNFDDFCIFLSFGRRDEALMAIEEAVELRRCHTTSNPDLAISLNHLASRLTDLGRREEALHTAEEAVKLCRQLVADDPTTVNPSLASSLSNLANCLSRLGFRQQALRAIQEAVEVYRPFAADNSTLYNGDLAFSLNHLAKCLSLVGSREDALRAVDEAVIIYRSLATDRPRVFKPNLAYSLGNLAKCLSHLGRQQEALEAEKEAVEMYRSLAADHPAKFNPNLAYSLNNLAKDLTHFGLQDNALKAVKEAVDMYRRLADNHPTTFNPNLAYSLNNLAKCLSHLGRKEDALRRLHEAIKIRRRLAGDHSATFNRDLAISLNNLAELLSDLGSHGEALEAAQEAVQLWRQLAVDHAAATNPDLSLSLNNLSNCFFSLGRQDDALHCMEEAIELRQQLAAQHPVRFNSDLAVSLRTFARWMSDLGHLEKARQITREAAKLM</sequence>
<name>A0A0C3ATK6_PILCF</name>
<evidence type="ECO:0000313" key="6">
    <source>
        <dbReference type="Proteomes" id="UP000054166"/>
    </source>
</evidence>
<dbReference type="SUPFAM" id="SSF48452">
    <property type="entry name" value="TPR-like"/>
    <property type="match status" value="3"/>
</dbReference>
<proteinExistence type="predicted"/>
<evidence type="ECO:0000259" key="3">
    <source>
        <dbReference type="Pfam" id="PF12862"/>
    </source>
</evidence>
<dbReference type="Gene3D" id="1.25.40.10">
    <property type="entry name" value="Tetratricopeptide repeat domain"/>
    <property type="match status" value="3"/>
</dbReference>
<keyword evidence="6" id="KW-1185">Reference proteome</keyword>
<dbReference type="Pfam" id="PF13374">
    <property type="entry name" value="TPR_10"/>
    <property type="match status" value="4"/>
</dbReference>
<dbReference type="EMBL" id="KN833027">
    <property type="protein sequence ID" value="KIM77258.1"/>
    <property type="molecule type" value="Genomic_DNA"/>
</dbReference>
<gene>
    <name evidence="5" type="ORF">PILCRDRAFT_825600</name>
</gene>
<dbReference type="Pfam" id="PF24883">
    <property type="entry name" value="NPHP3_N"/>
    <property type="match status" value="1"/>
</dbReference>
<evidence type="ECO:0000259" key="4">
    <source>
        <dbReference type="Pfam" id="PF24883"/>
    </source>
</evidence>
<dbReference type="InterPro" id="IPR011990">
    <property type="entry name" value="TPR-like_helical_dom_sf"/>
</dbReference>
<dbReference type="Pfam" id="PF12862">
    <property type="entry name" value="ANAPC5"/>
    <property type="match status" value="1"/>
</dbReference>
<protein>
    <recommendedName>
        <fullName evidence="7">TPR-like protein</fullName>
    </recommendedName>
</protein>
<dbReference type="InterPro" id="IPR056884">
    <property type="entry name" value="NPHP3-like_N"/>
</dbReference>
<keyword evidence="1" id="KW-0677">Repeat</keyword>
<dbReference type="PANTHER" id="PTHR19959:SF119">
    <property type="entry name" value="FUNGAL LIPASE-LIKE DOMAIN-CONTAINING PROTEIN"/>
    <property type="match status" value="1"/>
</dbReference>
<evidence type="ECO:0000313" key="5">
    <source>
        <dbReference type="EMBL" id="KIM77258.1"/>
    </source>
</evidence>
<dbReference type="Proteomes" id="UP000054166">
    <property type="component" value="Unassembled WGS sequence"/>
</dbReference>
<dbReference type="InterPro" id="IPR019734">
    <property type="entry name" value="TPR_rpt"/>
</dbReference>
<dbReference type="SUPFAM" id="SSF52540">
    <property type="entry name" value="P-loop containing nucleoside triphosphate hydrolases"/>
    <property type="match status" value="1"/>
</dbReference>
<reference evidence="5 6" key="1">
    <citation type="submission" date="2014-04" db="EMBL/GenBank/DDBJ databases">
        <authorList>
            <consortium name="DOE Joint Genome Institute"/>
            <person name="Kuo A."/>
            <person name="Tarkka M."/>
            <person name="Buscot F."/>
            <person name="Kohler A."/>
            <person name="Nagy L.G."/>
            <person name="Floudas D."/>
            <person name="Copeland A."/>
            <person name="Barry K.W."/>
            <person name="Cichocki N."/>
            <person name="Veneault-Fourrey C."/>
            <person name="LaButti K."/>
            <person name="Lindquist E.A."/>
            <person name="Lipzen A."/>
            <person name="Lundell T."/>
            <person name="Morin E."/>
            <person name="Murat C."/>
            <person name="Sun H."/>
            <person name="Tunlid A."/>
            <person name="Henrissat B."/>
            <person name="Grigoriev I.V."/>
            <person name="Hibbett D.S."/>
            <person name="Martin F."/>
            <person name="Nordberg H.P."/>
            <person name="Cantor M.N."/>
            <person name="Hua S.X."/>
        </authorList>
    </citation>
    <scope>NUCLEOTIDE SEQUENCE [LARGE SCALE GENOMIC DNA]</scope>
    <source>
        <strain evidence="5 6">F 1598</strain>
    </source>
</reference>
<dbReference type="SMART" id="SM00028">
    <property type="entry name" value="TPR"/>
    <property type="match status" value="8"/>
</dbReference>
<dbReference type="Pfam" id="PF13424">
    <property type="entry name" value="TPR_12"/>
    <property type="match status" value="2"/>
</dbReference>
<feature type="domain" description="Anaphase-promoting complex subunit 5" evidence="3">
    <location>
        <begin position="702"/>
        <end position="725"/>
    </location>
</feature>
<evidence type="ECO:0000256" key="2">
    <source>
        <dbReference type="SAM" id="Coils"/>
    </source>
</evidence>
<dbReference type="InterPro" id="IPR027417">
    <property type="entry name" value="P-loop_NTPase"/>
</dbReference>
<dbReference type="HOGENOM" id="CLU_260430_0_0_1"/>
<dbReference type="AlphaFoldDB" id="A0A0C3ATK6"/>
<reference evidence="6" key="2">
    <citation type="submission" date="2015-01" db="EMBL/GenBank/DDBJ databases">
        <title>Evolutionary Origins and Diversification of the Mycorrhizal Mutualists.</title>
        <authorList>
            <consortium name="DOE Joint Genome Institute"/>
            <consortium name="Mycorrhizal Genomics Consortium"/>
            <person name="Kohler A."/>
            <person name="Kuo A."/>
            <person name="Nagy L.G."/>
            <person name="Floudas D."/>
            <person name="Copeland A."/>
            <person name="Barry K.W."/>
            <person name="Cichocki N."/>
            <person name="Veneault-Fourrey C."/>
            <person name="LaButti K."/>
            <person name="Lindquist E.A."/>
            <person name="Lipzen A."/>
            <person name="Lundell T."/>
            <person name="Morin E."/>
            <person name="Murat C."/>
            <person name="Riley R."/>
            <person name="Ohm R."/>
            <person name="Sun H."/>
            <person name="Tunlid A."/>
            <person name="Henrissat B."/>
            <person name="Grigoriev I.V."/>
            <person name="Hibbett D.S."/>
            <person name="Martin F."/>
        </authorList>
    </citation>
    <scope>NUCLEOTIDE SEQUENCE [LARGE SCALE GENOMIC DNA]</scope>
    <source>
        <strain evidence="6">F 1598</strain>
    </source>
</reference>
<evidence type="ECO:0008006" key="7">
    <source>
        <dbReference type="Google" id="ProtNLM"/>
    </source>
</evidence>